<evidence type="ECO:0000313" key="2">
    <source>
        <dbReference type="EMBL" id="KAK2097682.1"/>
    </source>
</evidence>
<organism evidence="2 3">
    <name type="scientific">Saguinus oedipus</name>
    <name type="common">Cotton-top tamarin</name>
    <name type="synonym">Oedipomidas oedipus</name>
    <dbReference type="NCBI Taxonomy" id="9490"/>
    <lineage>
        <taxon>Eukaryota</taxon>
        <taxon>Metazoa</taxon>
        <taxon>Chordata</taxon>
        <taxon>Craniata</taxon>
        <taxon>Vertebrata</taxon>
        <taxon>Euteleostomi</taxon>
        <taxon>Mammalia</taxon>
        <taxon>Eutheria</taxon>
        <taxon>Euarchontoglires</taxon>
        <taxon>Primates</taxon>
        <taxon>Haplorrhini</taxon>
        <taxon>Platyrrhini</taxon>
        <taxon>Cebidae</taxon>
        <taxon>Callitrichinae</taxon>
        <taxon>Saguinus</taxon>
    </lineage>
</organism>
<sequence>MADEDLIFRLEGVDGGPRAGHDGGSDGDSDDEEGYFICPITDDPSSNQNVNSKVNKYCSNLTKSERYGSSGSPANSFHVKPRVLAGVTLGQAAPEIALGVSSGVGGPKGAGFHSSCFPSKGSFEMSTQPREGSSSVRERG</sequence>
<dbReference type="EMBL" id="JASSZA010000011">
    <property type="protein sequence ID" value="KAK2097682.1"/>
    <property type="molecule type" value="Genomic_DNA"/>
</dbReference>
<feature type="compositionally biased region" description="Basic and acidic residues" evidence="1">
    <location>
        <begin position="1"/>
        <end position="12"/>
    </location>
</feature>
<name>A0ABQ9UKQ9_SAGOE</name>
<proteinExistence type="predicted"/>
<accession>A0ABQ9UKQ9</accession>
<feature type="compositionally biased region" description="Polar residues" evidence="1">
    <location>
        <begin position="124"/>
        <end position="140"/>
    </location>
</feature>
<feature type="compositionally biased region" description="Acidic residues" evidence="1">
    <location>
        <begin position="25"/>
        <end position="34"/>
    </location>
</feature>
<protein>
    <submittedName>
        <fullName evidence="2">Uncharacterized protein</fullName>
    </submittedName>
</protein>
<keyword evidence="3" id="KW-1185">Reference proteome</keyword>
<feature type="region of interest" description="Disordered" evidence="1">
    <location>
        <begin position="117"/>
        <end position="140"/>
    </location>
</feature>
<gene>
    <name evidence="2" type="ORF">P7K49_023133</name>
</gene>
<comment type="caution">
    <text evidence="2">The sequence shown here is derived from an EMBL/GenBank/DDBJ whole genome shotgun (WGS) entry which is preliminary data.</text>
</comment>
<evidence type="ECO:0000313" key="3">
    <source>
        <dbReference type="Proteomes" id="UP001266305"/>
    </source>
</evidence>
<reference evidence="2 3" key="1">
    <citation type="submission" date="2023-05" db="EMBL/GenBank/DDBJ databases">
        <title>B98-5 Cell Line De Novo Hybrid Assembly: An Optical Mapping Approach.</title>
        <authorList>
            <person name="Kananen K."/>
            <person name="Auerbach J.A."/>
            <person name="Kautto E."/>
            <person name="Blachly J.S."/>
        </authorList>
    </citation>
    <scope>NUCLEOTIDE SEQUENCE [LARGE SCALE GENOMIC DNA]</scope>
    <source>
        <strain evidence="2">B95-8</strain>
        <tissue evidence="2">Cell line</tissue>
    </source>
</reference>
<dbReference type="Proteomes" id="UP001266305">
    <property type="component" value="Unassembled WGS sequence"/>
</dbReference>
<feature type="region of interest" description="Disordered" evidence="1">
    <location>
        <begin position="1"/>
        <end position="51"/>
    </location>
</feature>
<evidence type="ECO:0000256" key="1">
    <source>
        <dbReference type="SAM" id="MobiDB-lite"/>
    </source>
</evidence>